<organism evidence="2 3">
    <name type="scientific">Panicum virgatum</name>
    <name type="common">Blackwell switchgrass</name>
    <dbReference type="NCBI Taxonomy" id="38727"/>
    <lineage>
        <taxon>Eukaryota</taxon>
        <taxon>Viridiplantae</taxon>
        <taxon>Streptophyta</taxon>
        <taxon>Embryophyta</taxon>
        <taxon>Tracheophyta</taxon>
        <taxon>Spermatophyta</taxon>
        <taxon>Magnoliopsida</taxon>
        <taxon>Liliopsida</taxon>
        <taxon>Poales</taxon>
        <taxon>Poaceae</taxon>
        <taxon>PACMAD clade</taxon>
        <taxon>Panicoideae</taxon>
        <taxon>Panicodae</taxon>
        <taxon>Paniceae</taxon>
        <taxon>Panicinae</taxon>
        <taxon>Panicum</taxon>
        <taxon>Panicum sect. Hiantes</taxon>
    </lineage>
</organism>
<feature type="region of interest" description="Disordered" evidence="1">
    <location>
        <begin position="31"/>
        <end position="51"/>
    </location>
</feature>
<evidence type="ECO:0000313" key="2">
    <source>
        <dbReference type="EMBL" id="KAG2606215.1"/>
    </source>
</evidence>
<proteinExistence type="predicted"/>
<evidence type="ECO:0000313" key="3">
    <source>
        <dbReference type="Proteomes" id="UP000823388"/>
    </source>
</evidence>
<protein>
    <submittedName>
        <fullName evidence="2">Uncharacterized protein</fullName>
    </submittedName>
</protein>
<name>A0A8T0TAF9_PANVG</name>
<comment type="caution">
    <text evidence="2">The sequence shown here is derived from an EMBL/GenBank/DDBJ whole genome shotgun (WGS) entry which is preliminary data.</text>
</comment>
<dbReference type="EMBL" id="CM029044">
    <property type="protein sequence ID" value="KAG2606215.1"/>
    <property type="molecule type" value="Genomic_DNA"/>
</dbReference>
<reference evidence="2" key="1">
    <citation type="submission" date="2020-05" db="EMBL/GenBank/DDBJ databases">
        <title>WGS assembly of Panicum virgatum.</title>
        <authorList>
            <person name="Lovell J.T."/>
            <person name="Jenkins J."/>
            <person name="Shu S."/>
            <person name="Juenger T.E."/>
            <person name="Schmutz J."/>
        </authorList>
    </citation>
    <scope>NUCLEOTIDE SEQUENCE</scope>
    <source>
        <strain evidence="2">AP13</strain>
    </source>
</reference>
<sequence>MASVPPAPALVRQCRTPRAAVRRGSPCTARRRSVCAAPPHPSDGRRRRAPSFRRNIIHDGHGSSFHGHDERGNAIDCAIAGRGQEEQGIFLVLQRNKYGMNPCVPVVVLGLVASFFCSCLR</sequence>
<evidence type="ECO:0000256" key="1">
    <source>
        <dbReference type="SAM" id="MobiDB-lite"/>
    </source>
</evidence>
<gene>
    <name evidence="2" type="ORF">PVAP13_4NG205700</name>
</gene>
<keyword evidence="3" id="KW-1185">Reference proteome</keyword>
<dbReference type="Proteomes" id="UP000823388">
    <property type="component" value="Chromosome 4N"/>
</dbReference>
<accession>A0A8T0TAF9</accession>
<dbReference type="AlphaFoldDB" id="A0A8T0TAF9"/>